<feature type="binding site" evidence="8">
    <location>
        <position position="157"/>
    </location>
    <ligand>
        <name>NAD(+)</name>
        <dbReference type="ChEBI" id="CHEBI:57540"/>
    </ligand>
</feature>
<dbReference type="EC" id="2.7.1.23" evidence="8"/>
<comment type="cofactor">
    <cofactor evidence="8">
        <name>a divalent metal cation</name>
        <dbReference type="ChEBI" id="CHEBI:60240"/>
    </cofactor>
</comment>
<dbReference type="GO" id="GO:0005524">
    <property type="term" value="F:ATP binding"/>
    <property type="evidence" value="ECO:0007669"/>
    <property type="project" value="UniProtKB-KW"/>
</dbReference>
<dbReference type="GO" id="GO:0003951">
    <property type="term" value="F:NAD+ kinase activity"/>
    <property type="evidence" value="ECO:0007669"/>
    <property type="project" value="UniProtKB-UniRule"/>
</dbReference>
<feature type="binding site" evidence="8">
    <location>
        <position position="176"/>
    </location>
    <ligand>
        <name>NAD(+)</name>
        <dbReference type="ChEBI" id="CHEBI:57540"/>
    </ligand>
</feature>
<comment type="caution">
    <text evidence="8">Lacks conserved residue(s) required for the propagation of feature annotation.</text>
</comment>
<gene>
    <name evidence="8" type="primary">nadK</name>
    <name evidence="9" type="ORF">A7E78_06685</name>
</gene>
<proteinExistence type="inferred from homology"/>
<feature type="active site" description="Proton acceptor" evidence="8">
    <location>
        <position position="68"/>
    </location>
</feature>
<keyword evidence="6 8" id="KW-0520">NAD</keyword>
<dbReference type="PANTHER" id="PTHR20275:SF0">
    <property type="entry name" value="NAD KINASE"/>
    <property type="match status" value="1"/>
</dbReference>
<comment type="function">
    <text evidence="8">Involved in the regulation of the intracellular balance of NAD and NADP, and is a key enzyme in the biosynthesis of NADP. Catalyzes specifically the phosphorylation on 2'-hydroxyl of the adenosine moiety of NAD to yield NADP.</text>
</comment>
<dbReference type="Pfam" id="PF01513">
    <property type="entry name" value="NAD_kinase"/>
    <property type="match status" value="1"/>
</dbReference>
<dbReference type="RefSeq" id="WP_072283518.1">
    <property type="nucleotide sequence ID" value="NZ_CP015519.1"/>
</dbReference>
<dbReference type="KEGG" id="pef:A7E78_06685"/>
<keyword evidence="10" id="KW-1185">Reference proteome</keyword>
<evidence type="ECO:0000256" key="4">
    <source>
        <dbReference type="ARBA" id="ARBA00022840"/>
    </source>
</evidence>
<feature type="binding site" evidence="8">
    <location>
        <begin position="187"/>
        <end position="192"/>
    </location>
    <ligand>
        <name>NAD(+)</name>
        <dbReference type="ChEBI" id="CHEBI:57540"/>
    </ligand>
</feature>
<dbReference type="Gene3D" id="2.60.200.30">
    <property type="entry name" value="Probable inorganic polyphosphate/atp-NAD kinase, domain 2"/>
    <property type="match status" value="1"/>
</dbReference>
<dbReference type="GO" id="GO:0019674">
    <property type="term" value="P:NAD+ metabolic process"/>
    <property type="evidence" value="ECO:0007669"/>
    <property type="project" value="InterPro"/>
</dbReference>
<dbReference type="GO" id="GO:0005737">
    <property type="term" value="C:cytoplasm"/>
    <property type="evidence" value="ECO:0007669"/>
    <property type="project" value="UniProtKB-SubCell"/>
</dbReference>
<dbReference type="FunFam" id="2.60.200.30:FF:000009">
    <property type="entry name" value="Poly(P)/ATP NAD kinase"/>
    <property type="match status" value="1"/>
</dbReference>
<keyword evidence="8" id="KW-0963">Cytoplasm</keyword>
<comment type="catalytic activity">
    <reaction evidence="7 8">
        <text>NAD(+) + ATP = ADP + NADP(+) + H(+)</text>
        <dbReference type="Rhea" id="RHEA:18629"/>
        <dbReference type="ChEBI" id="CHEBI:15378"/>
        <dbReference type="ChEBI" id="CHEBI:30616"/>
        <dbReference type="ChEBI" id="CHEBI:57540"/>
        <dbReference type="ChEBI" id="CHEBI:58349"/>
        <dbReference type="ChEBI" id="CHEBI:456216"/>
        <dbReference type="EC" id="2.7.1.23"/>
    </reaction>
</comment>
<evidence type="ECO:0000256" key="3">
    <source>
        <dbReference type="ARBA" id="ARBA00022777"/>
    </source>
</evidence>
<evidence type="ECO:0000313" key="9">
    <source>
        <dbReference type="EMBL" id="APG27553.1"/>
    </source>
</evidence>
<dbReference type="EMBL" id="CP015519">
    <property type="protein sequence ID" value="APG27553.1"/>
    <property type="molecule type" value="Genomic_DNA"/>
</dbReference>
<protein>
    <recommendedName>
        <fullName evidence="8">NAD kinase</fullName>
        <ecNumber evidence="8">2.7.1.23</ecNumber>
    </recommendedName>
    <alternativeName>
        <fullName evidence="8">ATP-dependent NAD kinase</fullName>
    </alternativeName>
</protein>
<dbReference type="SUPFAM" id="SSF111331">
    <property type="entry name" value="NAD kinase/diacylglycerol kinase-like"/>
    <property type="match status" value="1"/>
</dbReference>
<evidence type="ECO:0000256" key="2">
    <source>
        <dbReference type="ARBA" id="ARBA00022741"/>
    </source>
</evidence>
<comment type="subcellular location">
    <subcellularLocation>
        <location evidence="8">Cytoplasm</location>
    </subcellularLocation>
</comment>
<feature type="binding site" evidence="8">
    <location>
        <position position="174"/>
    </location>
    <ligand>
        <name>NAD(+)</name>
        <dbReference type="ChEBI" id="CHEBI:57540"/>
    </ligand>
</feature>
<dbReference type="PANTHER" id="PTHR20275">
    <property type="entry name" value="NAD KINASE"/>
    <property type="match status" value="1"/>
</dbReference>
<organism evidence="9 10">
    <name type="scientific">Syntrophotalea acetylenivorans</name>
    <dbReference type="NCBI Taxonomy" id="1842532"/>
    <lineage>
        <taxon>Bacteria</taxon>
        <taxon>Pseudomonadati</taxon>
        <taxon>Thermodesulfobacteriota</taxon>
        <taxon>Desulfuromonadia</taxon>
        <taxon>Desulfuromonadales</taxon>
        <taxon>Syntrophotaleaceae</taxon>
        <taxon>Syntrophotalea</taxon>
    </lineage>
</organism>
<accession>A0A1L3GNN9</accession>
<dbReference type="GO" id="GO:0051287">
    <property type="term" value="F:NAD binding"/>
    <property type="evidence" value="ECO:0007669"/>
    <property type="project" value="UniProtKB-ARBA"/>
</dbReference>
<evidence type="ECO:0000313" key="10">
    <source>
        <dbReference type="Proteomes" id="UP000182517"/>
    </source>
</evidence>
<name>A0A1L3GNN9_9BACT</name>
<dbReference type="GO" id="GO:0046872">
    <property type="term" value="F:metal ion binding"/>
    <property type="evidence" value="ECO:0007669"/>
    <property type="project" value="UniProtKB-UniRule"/>
</dbReference>
<evidence type="ECO:0000256" key="8">
    <source>
        <dbReference type="HAMAP-Rule" id="MF_00361"/>
    </source>
</evidence>
<dbReference type="GO" id="GO:0006741">
    <property type="term" value="P:NADP+ biosynthetic process"/>
    <property type="evidence" value="ECO:0007669"/>
    <property type="project" value="UniProtKB-UniRule"/>
</dbReference>
<evidence type="ECO:0000256" key="7">
    <source>
        <dbReference type="ARBA" id="ARBA00047925"/>
    </source>
</evidence>
<dbReference type="Pfam" id="PF20143">
    <property type="entry name" value="NAD_kinase_C"/>
    <property type="match status" value="1"/>
</dbReference>
<dbReference type="Proteomes" id="UP000182517">
    <property type="component" value="Chromosome"/>
</dbReference>
<dbReference type="InterPro" id="IPR016064">
    <property type="entry name" value="NAD/diacylglycerol_kinase_sf"/>
</dbReference>
<evidence type="ECO:0000256" key="1">
    <source>
        <dbReference type="ARBA" id="ARBA00022679"/>
    </source>
</evidence>
<feature type="binding site" evidence="8">
    <location>
        <begin position="68"/>
        <end position="69"/>
    </location>
    <ligand>
        <name>NAD(+)</name>
        <dbReference type="ChEBI" id="CHEBI:57540"/>
    </ligand>
</feature>
<sequence>MKGVGIYAKCSHPDAVRVAGDVVDWLAKRGQEVFLEEALARQLPGQGPGYERRQIPSMVDLIVVLGGDGTLISVARQVARHNGDRDIPILGVNLGSLGFLTEITRDEMFPCLERVLQGDFKLSRRMMLEAVIFREGQELKRFRVLNDVVLNKGAIARIVDMEVSVDDAYLTTFKADGLVIATPTGSTAYNLSAGGPIISPGLHCFVISPICPHMLANRPLIVSDDATIRIEVKSKAEHVVFTADGQVAVDLQAGDIIQVCKARRGTLLVDSPSRNYFEVLRTKLGWGER</sequence>
<evidence type="ECO:0000256" key="5">
    <source>
        <dbReference type="ARBA" id="ARBA00022857"/>
    </source>
</evidence>
<keyword evidence="4 8" id="KW-0067">ATP-binding</keyword>
<keyword evidence="1 8" id="KW-0808">Transferase</keyword>
<feature type="binding site" evidence="8">
    <location>
        <position position="246"/>
    </location>
    <ligand>
        <name>NAD(+)</name>
        <dbReference type="ChEBI" id="CHEBI:57540"/>
    </ligand>
</feature>
<dbReference type="Gene3D" id="3.40.50.10330">
    <property type="entry name" value="Probable inorganic polyphosphate/atp-NAD kinase, domain 1"/>
    <property type="match status" value="1"/>
</dbReference>
<dbReference type="STRING" id="1842532.A7E78_06685"/>
<dbReference type="InterPro" id="IPR017438">
    <property type="entry name" value="ATP-NAD_kinase_N"/>
</dbReference>
<dbReference type="InterPro" id="IPR017437">
    <property type="entry name" value="ATP-NAD_kinase_PpnK-typ_C"/>
</dbReference>
<dbReference type="AlphaFoldDB" id="A0A1L3GNN9"/>
<dbReference type="OrthoDB" id="9774737at2"/>
<reference evidence="9 10" key="1">
    <citation type="journal article" date="2017" name="Genome Announc.">
        <title>Complete Genome Sequences of Two Acetylene-Fermenting Pelobacter acetylenicus Strains.</title>
        <authorList>
            <person name="Sutton J.M."/>
            <person name="Baesman S.M."/>
            <person name="Fierst J.L."/>
            <person name="Poret-Peterson A.T."/>
            <person name="Oremland R.S."/>
            <person name="Dunlap D.S."/>
            <person name="Akob D.M."/>
        </authorList>
    </citation>
    <scope>NUCLEOTIDE SEQUENCE [LARGE SCALE GENOMIC DNA]</scope>
    <source>
        <strain evidence="9 10">SFB93</strain>
    </source>
</reference>
<feature type="binding site" evidence="8">
    <location>
        <begin position="146"/>
        <end position="147"/>
    </location>
    <ligand>
        <name>NAD(+)</name>
        <dbReference type="ChEBI" id="CHEBI:57540"/>
    </ligand>
</feature>
<dbReference type="InterPro" id="IPR002504">
    <property type="entry name" value="NADK"/>
</dbReference>
<keyword evidence="2 8" id="KW-0547">Nucleotide-binding</keyword>
<dbReference type="HAMAP" id="MF_00361">
    <property type="entry name" value="NAD_kinase"/>
    <property type="match status" value="1"/>
</dbReference>
<evidence type="ECO:0000256" key="6">
    <source>
        <dbReference type="ARBA" id="ARBA00023027"/>
    </source>
</evidence>
<comment type="similarity">
    <text evidence="8">Belongs to the NAD kinase family.</text>
</comment>
<keyword evidence="5 8" id="KW-0521">NADP</keyword>
<keyword evidence="3 8" id="KW-0418">Kinase</keyword>